<dbReference type="Proteomes" id="UP000265520">
    <property type="component" value="Unassembled WGS sequence"/>
</dbReference>
<sequence>MFWLLRGAQCLCCVVGFVLLAARRARVACAARSIVVVALFLFCKLRYAQ</sequence>
<feature type="non-terminal residue" evidence="1">
    <location>
        <position position="49"/>
    </location>
</feature>
<dbReference type="AlphaFoldDB" id="A0A392VZJ0"/>
<evidence type="ECO:0000313" key="2">
    <source>
        <dbReference type="Proteomes" id="UP000265520"/>
    </source>
</evidence>
<keyword evidence="2" id="KW-1185">Reference proteome</keyword>
<organism evidence="1 2">
    <name type="scientific">Trifolium medium</name>
    <dbReference type="NCBI Taxonomy" id="97028"/>
    <lineage>
        <taxon>Eukaryota</taxon>
        <taxon>Viridiplantae</taxon>
        <taxon>Streptophyta</taxon>
        <taxon>Embryophyta</taxon>
        <taxon>Tracheophyta</taxon>
        <taxon>Spermatophyta</taxon>
        <taxon>Magnoliopsida</taxon>
        <taxon>eudicotyledons</taxon>
        <taxon>Gunneridae</taxon>
        <taxon>Pentapetalae</taxon>
        <taxon>rosids</taxon>
        <taxon>fabids</taxon>
        <taxon>Fabales</taxon>
        <taxon>Fabaceae</taxon>
        <taxon>Papilionoideae</taxon>
        <taxon>50 kb inversion clade</taxon>
        <taxon>NPAAA clade</taxon>
        <taxon>Hologalegina</taxon>
        <taxon>IRL clade</taxon>
        <taxon>Trifolieae</taxon>
        <taxon>Trifolium</taxon>
    </lineage>
</organism>
<name>A0A392VZJ0_9FABA</name>
<protein>
    <submittedName>
        <fullName evidence="1">Uncharacterized protein</fullName>
    </submittedName>
</protein>
<comment type="caution">
    <text evidence="1">The sequence shown here is derived from an EMBL/GenBank/DDBJ whole genome shotgun (WGS) entry which is preliminary data.</text>
</comment>
<accession>A0A392VZJ0</accession>
<evidence type="ECO:0000313" key="1">
    <source>
        <dbReference type="EMBL" id="MCI91880.1"/>
    </source>
</evidence>
<dbReference type="EMBL" id="LXQA011284525">
    <property type="protein sequence ID" value="MCI91880.1"/>
    <property type="molecule type" value="Genomic_DNA"/>
</dbReference>
<reference evidence="1 2" key="1">
    <citation type="journal article" date="2018" name="Front. Plant Sci.">
        <title>Red Clover (Trifolium pratense) and Zigzag Clover (T. medium) - A Picture of Genomic Similarities and Differences.</title>
        <authorList>
            <person name="Dluhosova J."/>
            <person name="Istvanek J."/>
            <person name="Nedelnik J."/>
            <person name="Repkova J."/>
        </authorList>
    </citation>
    <scope>NUCLEOTIDE SEQUENCE [LARGE SCALE GENOMIC DNA]</scope>
    <source>
        <strain evidence="2">cv. 10/8</strain>
        <tissue evidence="1">Leaf</tissue>
    </source>
</reference>
<proteinExistence type="predicted"/>